<dbReference type="Gene3D" id="1.10.10.10">
    <property type="entry name" value="Winged helix-like DNA-binding domain superfamily/Winged helix DNA-binding domain"/>
    <property type="match status" value="1"/>
</dbReference>
<protein>
    <submittedName>
        <fullName evidence="2">Putative ArsR family transcriptional regulator</fullName>
    </submittedName>
</protein>
<dbReference type="GO" id="GO:0003700">
    <property type="term" value="F:DNA-binding transcription factor activity"/>
    <property type="evidence" value="ECO:0007669"/>
    <property type="project" value="InterPro"/>
</dbReference>
<keyword evidence="3" id="KW-1185">Reference proteome</keyword>
<dbReference type="CDD" id="cd00090">
    <property type="entry name" value="HTH_ARSR"/>
    <property type="match status" value="1"/>
</dbReference>
<dbReference type="Proteomes" id="UP000275356">
    <property type="component" value="Unassembled WGS sequence"/>
</dbReference>
<proteinExistence type="predicted"/>
<name>A0A3N2D9N1_9MICO</name>
<evidence type="ECO:0000313" key="3">
    <source>
        <dbReference type="Proteomes" id="UP000275356"/>
    </source>
</evidence>
<sequence>MVDEIGRARVLASPSRNELLHLLQQRGTATVAELAESTGLHPNTVREHLSRLLEVDLVRREAEVRTVRGRPRMFYRPTSGAEVAADAEASGRLEATLARTAFARALIEGFAAREPGTQARAEAAGAVVGRGLPPDRLDALPHDDAERGILALEAHLDSFGFDPEWDSETLTFHLWRCPFLEMAKDRPDVVCGVHSGLAEGVLESAGGAMTVERLTPFVGSHHCTLAIRRRSGGGRDVALDAGHPAPATR</sequence>
<gene>
    <name evidence="2" type="ORF">EDD28_1074</name>
</gene>
<reference evidence="2 3" key="1">
    <citation type="submission" date="2018-11" db="EMBL/GenBank/DDBJ databases">
        <title>Sequencing the genomes of 1000 actinobacteria strains.</title>
        <authorList>
            <person name="Klenk H.-P."/>
        </authorList>
    </citation>
    <scope>NUCLEOTIDE SEQUENCE [LARGE SCALE GENOMIC DNA]</scope>
    <source>
        <strain evidence="2 3">DSM 13521</strain>
    </source>
</reference>
<dbReference type="RefSeq" id="WP_123738663.1">
    <property type="nucleotide sequence ID" value="NZ_CALFQU010000049.1"/>
</dbReference>
<dbReference type="InterPro" id="IPR036390">
    <property type="entry name" value="WH_DNA-bd_sf"/>
</dbReference>
<dbReference type="InterPro" id="IPR001845">
    <property type="entry name" value="HTH_ArsR_DNA-bd_dom"/>
</dbReference>
<dbReference type="InterPro" id="IPR011991">
    <property type="entry name" value="ArsR-like_HTH"/>
</dbReference>
<accession>A0A3N2D9N1</accession>
<evidence type="ECO:0000259" key="1">
    <source>
        <dbReference type="SMART" id="SM00418"/>
    </source>
</evidence>
<dbReference type="SUPFAM" id="SSF46785">
    <property type="entry name" value="Winged helix' DNA-binding domain"/>
    <property type="match status" value="1"/>
</dbReference>
<comment type="caution">
    <text evidence="2">The sequence shown here is derived from an EMBL/GenBank/DDBJ whole genome shotgun (WGS) entry which is preliminary data.</text>
</comment>
<dbReference type="InterPro" id="IPR036388">
    <property type="entry name" value="WH-like_DNA-bd_sf"/>
</dbReference>
<dbReference type="Pfam" id="PF12840">
    <property type="entry name" value="HTH_20"/>
    <property type="match status" value="1"/>
</dbReference>
<feature type="domain" description="HTH arsR-type" evidence="1">
    <location>
        <begin position="6"/>
        <end position="89"/>
    </location>
</feature>
<evidence type="ECO:0000313" key="2">
    <source>
        <dbReference type="EMBL" id="ROR96489.1"/>
    </source>
</evidence>
<dbReference type="AlphaFoldDB" id="A0A3N2D9N1"/>
<dbReference type="SMART" id="SM00418">
    <property type="entry name" value="HTH_ARSR"/>
    <property type="match status" value="1"/>
</dbReference>
<dbReference type="EMBL" id="RKHQ01000001">
    <property type="protein sequence ID" value="ROR96489.1"/>
    <property type="molecule type" value="Genomic_DNA"/>
</dbReference>
<organism evidence="2 3">
    <name type="scientific">Salana multivorans</name>
    <dbReference type="NCBI Taxonomy" id="120377"/>
    <lineage>
        <taxon>Bacteria</taxon>
        <taxon>Bacillati</taxon>
        <taxon>Actinomycetota</taxon>
        <taxon>Actinomycetes</taxon>
        <taxon>Micrococcales</taxon>
        <taxon>Beutenbergiaceae</taxon>
        <taxon>Salana</taxon>
    </lineage>
</organism>
<dbReference type="OrthoDB" id="3399802at2"/>